<reference evidence="1 2" key="1">
    <citation type="submission" date="2013-07" db="EMBL/GenBank/DDBJ databases">
        <title>Comparative Genomic and Metabolomic Analysis of Twelve Strains of Pseudoalteromonas luteoviolacea.</title>
        <authorList>
            <person name="Vynne N.G."/>
            <person name="Mansson M."/>
            <person name="Gram L."/>
        </authorList>
    </citation>
    <scope>NUCLEOTIDE SEQUENCE [LARGE SCALE GENOMIC DNA]</scope>
    <source>
        <strain evidence="1 2">S4060-1</strain>
    </source>
</reference>
<dbReference type="RefSeq" id="WP_155734364.1">
    <property type="nucleotide sequence ID" value="NZ_AUXX01000011.1"/>
</dbReference>
<dbReference type="PATRIC" id="fig|1365257.3.peg.1799"/>
<accession>A0A167NC63</accession>
<comment type="caution">
    <text evidence="1">The sequence shown here is derived from an EMBL/GenBank/DDBJ whole genome shotgun (WGS) entry which is preliminary data.</text>
</comment>
<name>A0A167NC63_9GAMM</name>
<dbReference type="EMBL" id="AUXX01000011">
    <property type="protein sequence ID" value="KZN67900.1"/>
    <property type="molecule type" value="Genomic_DNA"/>
</dbReference>
<dbReference type="AlphaFoldDB" id="A0A167NC63"/>
<sequence length="45" mass="4780">MKSLKTDLLKYIKGGTGHAGSPKLPERSQASAQVGCELIDTLAKH</sequence>
<organism evidence="1 2">
    <name type="scientific">Pseudoalteromonas luteoviolacea S4060-1</name>
    <dbReference type="NCBI Taxonomy" id="1365257"/>
    <lineage>
        <taxon>Bacteria</taxon>
        <taxon>Pseudomonadati</taxon>
        <taxon>Pseudomonadota</taxon>
        <taxon>Gammaproteobacteria</taxon>
        <taxon>Alteromonadales</taxon>
        <taxon>Pseudoalteromonadaceae</taxon>
        <taxon>Pseudoalteromonas</taxon>
    </lineage>
</organism>
<protein>
    <submittedName>
        <fullName evidence="1">Uncharacterized protein</fullName>
    </submittedName>
</protein>
<gene>
    <name evidence="1" type="ORF">N478_16890</name>
</gene>
<evidence type="ECO:0000313" key="2">
    <source>
        <dbReference type="Proteomes" id="UP000076661"/>
    </source>
</evidence>
<evidence type="ECO:0000313" key="1">
    <source>
        <dbReference type="EMBL" id="KZN67900.1"/>
    </source>
</evidence>
<dbReference type="Proteomes" id="UP000076661">
    <property type="component" value="Unassembled WGS sequence"/>
</dbReference>
<proteinExistence type="predicted"/>